<dbReference type="Proteomes" id="UP001476798">
    <property type="component" value="Unassembled WGS sequence"/>
</dbReference>
<name>A0ABV0P829_9TELE</name>
<comment type="caution">
    <text evidence="2">The sequence shown here is derived from an EMBL/GenBank/DDBJ whole genome shotgun (WGS) entry which is preliminary data.</text>
</comment>
<gene>
    <name evidence="2" type="ORF">GOODEAATRI_026694</name>
</gene>
<evidence type="ECO:0000313" key="2">
    <source>
        <dbReference type="EMBL" id="MEQ2179585.1"/>
    </source>
</evidence>
<proteinExistence type="predicted"/>
<protein>
    <submittedName>
        <fullName evidence="2">Uncharacterized protein</fullName>
    </submittedName>
</protein>
<feature type="compositionally biased region" description="Pro residues" evidence="1">
    <location>
        <begin position="48"/>
        <end position="59"/>
    </location>
</feature>
<sequence>MHSLKEIAPAMRWYLPASLGGPYAHRCTEGPRASAGCHSMRLPKTPVTYPPGPKPPPAQPGSQPGGDTPQEPRAPKSIPDPPRSSPATWSVTYVCQYRLPKSIACSHLREPPKPNPS</sequence>
<feature type="region of interest" description="Disordered" evidence="1">
    <location>
        <begin position="24"/>
        <end position="87"/>
    </location>
</feature>
<organism evidence="2 3">
    <name type="scientific">Goodea atripinnis</name>
    <dbReference type="NCBI Taxonomy" id="208336"/>
    <lineage>
        <taxon>Eukaryota</taxon>
        <taxon>Metazoa</taxon>
        <taxon>Chordata</taxon>
        <taxon>Craniata</taxon>
        <taxon>Vertebrata</taxon>
        <taxon>Euteleostomi</taxon>
        <taxon>Actinopterygii</taxon>
        <taxon>Neopterygii</taxon>
        <taxon>Teleostei</taxon>
        <taxon>Neoteleostei</taxon>
        <taxon>Acanthomorphata</taxon>
        <taxon>Ovalentaria</taxon>
        <taxon>Atherinomorphae</taxon>
        <taxon>Cyprinodontiformes</taxon>
        <taxon>Goodeidae</taxon>
        <taxon>Goodea</taxon>
    </lineage>
</organism>
<keyword evidence="3" id="KW-1185">Reference proteome</keyword>
<dbReference type="EMBL" id="JAHRIO010063320">
    <property type="protein sequence ID" value="MEQ2179585.1"/>
    <property type="molecule type" value="Genomic_DNA"/>
</dbReference>
<reference evidence="2 3" key="1">
    <citation type="submission" date="2021-06" db="EMBL/GenBank/DDBJ databases">
        <authorList>
            <person name="Palmer J.M."/>
        </authorList>
    </citation>
    <scope>NUCLEOTIDE SEQUENCE [LARGE SCALE GENOMIC DNA]</scope>
    <source>
        <strain evidence="2 3">GA_2019</strain>
        <tissue evidence="2">Muscle</tissue>
    </source>
</reference>
<evidence type="ECO:0000313" key="3">
    <source>
        <dbReference type="Proteomes" id="UP001476798"/>
    </source>
</evidence>
<evidence type="ECO:0000256" key="1">
    <source>
        <dbReference type="SAM" id="MobiDB-lite"/>
    </source>
</evidence>
<accession>A0ABV0P829</accession>